<accession>A0ABQ2L428</accession>
<dbReference type="RefSeq" id="WP_018976307.1">
    <property type="nucleotide sequence ID" value="NZ_BMLN01000006.1"/>
</dbReference>
<name>A0ABQ2L428_9BACL</name>
<evidence type="ECO:0000256" key="4">
    <source>
        <dbReference type="ARBA" id="ARBA00015262"/>
    </source>
</evidence>
<comment type="similarity">
    <text evidence="3 6">Belongs to the MoaB/Mog family.</text>
</comment>
<dbReference type="PIRSF" id="PIRSF006443">
    <property type="entry name" value="MoaB"/>
    <property type="match status" value="1"/>
</dbReference>
<dbReference type="InterPro" id="IPR036425">
    <property type="entry name" value="MoaB/Mog-like_dom_sf"/>
</dbReference>
<dbReference type="InterPro" id="IPR008284">
    <property type="entry name" value="MoCF_biosynth_CS"/>
</dbReference>
<evidence type="ECO:0000256" key="3">
    <source>
        <dbReference type="ARBA" id="ARBA00006112"/>
    </source>
</evidence>
<sequence length="187" mass="20063">MKDFTHAAHGAGESAVGRSEAGETEGLGIRLAVLTVSDTRTKETDKSGQRIIQLAEEFGMEIAKYILCTDDAEAIHSIVAGWLLDPEIDAVITTGGTGISLRDVTLEAVRPLFHKELDGFGELFRYLSFAEDIGTKAVLSRATAGTAGEKAVFVLPGSTGAVTLAMRRIILPEIAHILHELTKHHLE</sequence>
<evidence type="ECO:0000313" key="9">
    <source>
        <dbReference type="EMBL" id="GGO02047.1"/>
    </source>
</evidence>
<comment type="pathway">
    <text evidence="2 6">Cofactor biosynthesis; molybdopterin biosynthesis.</text>
</comment>
<dbReference type="PROSITE" id="PS01078">
    <property type="entry name" value="MOCF_BIOSYNTHESIS_1"/>
    <property type="match status" value="1"/>
</dbReference>
<evidence type="ECO:0000259" key="8">
    <source>
        <dbReference type="SMART" id="SM00852"/>
    </source>
</evidence>
<reference evidence="10" key="1">
    <citation type="journal article" date="2019" name="Int. J. Syst. Evol. Microbiol.">
        <title>The Global Catalogue of Microorganisms (GCM) 10K type strain sequencing project: providing services to taxonomists for standard genome sequencing and annotation.</title>
        <authorList>
            <consortium name="The Broad Institute Genomics Platform"/>
            <consortium name="The Broad Institute Genome Sequencing Center for Infectious Disease"/>
            <person name="Wu L."/>
            <person name="Ma J."/>
        </authorList>
    </citation>
    <scope>NUCLEOTIDE SEQUENCE [LARGE SCALE GENOMIC DNA]</scope>
    <source>
        <strain evidence="10">CGMCC 1.6964</strain>
    </source>
</reference>
<dbReference type="CDD" id="cd00886">
    <property type="entry name" value="MogA_MoaB"/>
    <property type="match status" value="1"/>
</dbReference>
<dbReference type="SMART" id="SM00852">
    <property type="entry name" value="MoCF_biosynth"/>
    <property type="match status" value="1"/>
</dbReference>
<dbReference type="SUPFAM" id="SSF53218">
    <property type="entry name" value="Molybdenum cofactor biosynthesis proteins"/>
    <property type="match status" value="1"/>
</dbReference>
<dbReference type="InterPro" id="IPR012245">
    <property type="entry name" value="MoaB"/>
</dbReference>
<comment type="function">
    <text evidence="1 6">May be involved in the biosynthesis of molybdopterin.</text>
</comment>
<proteinExistence type="inferred from homology"/>
<evidence type="ECO:0000256" key="1">
    <source>
        <dbReference type="ARBA" id="ARBA00003487"/>
    </source>
</evidence>
<keyword evidence="5 6" id="KW-0501">Molybdenum cofactor biosynthesis</keyword>
<dbReference type="Gene3D" id="3.40.980.10">
    <property type="entry name" value="MoaB/Mog-like domain"/>
    <property type="match status" value="1"/>
</dbReference>
<comment type="caution">
    <text evidence="9">The sequence shown here is derived from an EMBL/GenBank/DDBJ whole genome shotgun (WGS) entry which is preliminary data.</text>
</comment>
<dbReference type="InterPro" id="IPR001453">
    <property type="entry name" value="MoaB/Mog_dom"/>
</dbReference>
<gene>
    <name evidence="9" type="ORF">GCM10010969_24940</name>
</gene>
<dbReference type="PANTHER" id="PTHR43232">
    <property type="entry name" value="MOLYBDENUM COFACTOR BIOSYNTHESIS PROTEIN B"/>
    <property type="match status" value="1"/>
</dbReference>
<keyword evidence="10" id="KW-1185">Reference proteome</keyword>
<evidence type="ECO:0000256" key="2">
    <source>
        <dbReference type="ARBA" id="ARBA00005046"/>
    </source>
</evidence>
<dbReference type="Pfam" id="PF00994">
    <property type="entry name" value="MoCF_biosynth"/>
    <property type="match status" value="1"/>
</dbReference>
<evidence type="ECO:0000256" key="5">
    <source>
        <dbReference type="ARBA" id="ARBA00023150"/>
    </source>
</evidence>
<dbReference type="Proteomes" id="UP000606653">
    <property type="component" value="Unassembled WGS sequence"/>
</dbReference>
<dbReference type="NCBIfam" id="TIGR00177">
    <property type="entry name" value="molyb_syn"/>
    <property type="match status" value="1"/>
</dbReference>
<evidence type="ECO:0000256" key="7">
    <source>
        <dbReference type="SAM" id="MobiDB-lite"/>
    </source>
</evidence>
<dbReference type="EMBL" id="BMLN01000006">
    <property type="protein sequence ID" value="GGO02047.1"/>
    <property type="molecule type" value="Genomic_DNA"/>
</dbReference>
<evidence type="ECO:0000256" key="6">
    <source>
        <dbReference type="PIRNR" id="PIRNR006443"/>
    </source>
</evidence>
<feature type="domain" description="MoaB/Mog" evidence="8">
    <location>
        <begin position="32"/>
        <end position="177"/>
    </location>
</feature>
<protein>
    <recommendedName>
        <fullName evidence="4 6">Molybdenum cofactor biosynthesis protein B</fullName>
    </recommendedName>
</protein>
<organism evidence="9 10">
    <name type="scientific">Saccharibacillus kuerlensis</name>
    <dbReference type="NCBI Taxonomy" id="459527"/>
    <lineage>
        <taxon>Bacteria</taxon>
        <taxon>Bacillati</taxon>
        <taxon>Bacillota</taxon>
        <taxon>Bacilli</taxon>
        <taxon>Bacillales</taxon>
        <taxon>Paenibacillaceae</taxon>
        <taxon>Saccharibacillus</taxon>
    </lineage>
</organism>
<evidence type="ECO:0000313" key="10">
    <source>
        <dbReference type="Proteomes" id="UP000606653"/>
    </source>
</evidence>
<dbReference type="PANTHER" id="PTHR43232:SF2">
    <property type="entry name" value="MOLYBDENUM COFACTOR BIOSYNTHESIS PROTEIN B"/>
    <property type="match status" value="1"/>
</dbReference>
<feature type="region of interest" description="Disordered" evidence="7">
    <location>
        <begin position="1"/>
        <end position="22"/>
    </location>
</feature>